<dbReference type="Proteomes" id="UP001501496">
    <property type="component" value="Unassembled WGS sequence"/>
</dbReference>
<comment type="caution">
    <text evidence="1">The sequence shown here is derived from an EMBL/GenBank/DDBJ whole genome shotgun (WGS) entry which is preliminary data.</text>
</comment>
<organism evidence="1 2">
    <name type="scientific">Postechiella marina</name>
    <dbReference type="NCBI Taxonomy" id="943941"/>
    <lineage>
        <taxon>Bacteria</taxon>
        <taxon>Pseudomonadati</taxon>
        <taxon>Bacteroidota</taxon>
        <taxon>Flavobacteriia</taxon>
        <taxon>Flavobacteriales</taxon>
        <taxon>Flavobacteriaceae</taxon>
        <taxon>Postechiella</taxon>
    </lineage>
</organism>
<evidence type="ECO:0000313" key="2">
    <source>
        <dbReference type="Proteomes" id="UP001501496"/>
    </source>
</evidence>
<protein>
    <submittedName>
        <fullName evidence="1">Uncharacterized protein</fullName>
    </submittedName>
</protein>
<accession>A0ABP8C7F1</accession>
<dbReference type="RefSeq" id="WP_344787588.1">
    <property type="nucleotide sequence ID" value="NZ_BAABCA010000003.1"/>
</dbReference>
<keyword evidence="2" id="KW-1185">Reference proteome</keyword>
<reference evidence="2" key="1">
    <citation type="journal article" date="2019" name="Int. J. Syst. Evol. Microbiol.">
        <title>The Global Catalogue of Microorganisms (GCM) 10K type strain sequencing project: providing services to taxonomists for standard genome sequencing and annotation.</title>
        <authorList>
            <consortium name="The Broad Institute Genomics Platform"/>
            <consortium name="The Broad Institute Genome Sequencing Center for Infectious Disease"/>
            <person name="Wu L."/>
            <person name="Ma J."/>
        </authorList>
    </citation>
    <scope>NUCLEOTIDE SEQUENCE [LARGE SCALE GENOMIC DNA]</scope>
    <source>
        <strain evidence="2">JCM 17630</strain>
    </source>
</reference>
<proteinExistence type="predicted"/>
<dbReference type="EMBL" id="BAABCA010000003">
    <property type="protein sequence ID" value="GAA4234939.1"/>
    <property type="molecule type" value="Genomic_DNA"/>
</dbReference>
<sequence>MSLINWQYFPKSHKTPSHLNEVVNAFKVNEKQINSSENYKKSDEVLSCLCPSLEYIGFKVEKSKKKIDKINVPVLFGLNGKLEKYFDADGYNENTKTVIEVEAGRGVLNYQFLKDLFQACMMSDVEYLVIAVRNIYKNNKDFTSVTTFFDTLYTSERLKLPLNGVLIIGY</sequence>
<name>A0ABP8C7F1_9FLAO</name>
<gene>
    <name evidence="1" type="ORF">GCM10022291_15580</name>
</gene>
<evidence type="ECO:0000313" key="1">
    <source>
        <dbReference type="EMBL" id="GAA4234939.1"/>
    </source>
</evidence>